<dbReference type="AlphaFoldDB" id="J0CVC3"/>
<accession>J0CVC3</accession>
<proteinExistence type="predicted"/>
<sequence>MTGCVVVTTVEGDLIREFGRLRVSYIESPSFLEEVILSNRLVSLTIPLAVGFRTLCEQAYFLPKLTTLRLLLNALPDPVAGWSTRALVCPKLSSLILQREVEDADAYISLPVLKAFTRMVIARDVTEVVEVVLEDIRLVEDDPCDLLSLEIQAEDCDEQCWLAILHQQATIRELFIWGTFAIPPGILPRLSSFTGNLRTALSANVSDVVASLHGISSSLRSLLLRPSVGVPEEYLPILRNNFPLLQKLTLTGFAPDYLHLIACGKEVFPPWASLREVRFCCGINEQTPLDVSGATQKLLAANKFLTAVDVQFVLAYDLCLDHIF</sequence>
<name>J0CVC3_AURST</name>
<dbReference type="Proteomes" id="UP000006514">
    <property type="component" value="Unassembled WGS sequence"/>
</dbReference>
<keyword evidence="2" id="KW-1185">Reference proteome</keyword>
<evidence type="ECO:0000313" key="1">
    <source>
        <dbReference type="EMBL" id="EJD34359.1"/>
    </source>
</evidence>
<organism evidence="1 2">
    <name type="scientific">Auricularia subglabra (strain TFB-10046 / SS5)</name>
    <name type="common">White-rot fungus</name>
    <name type="synonym">Auricularia delicata (strain TFB10046)</name>
    <dbReference type="NCBI Taxonomy" id="717982"/>
    <lineage>
        <taxon>Eukaryota</taxon>
        <taxon>Fungi</taxon>
        <taxon>Dikarya</taxon>
        <taxon>Basidiomycota</taxon>
        <taxon>Agaricomycotina</taxon>
        <taxon>Agaricomycetes</taxon>
        <taxon>Auriculariales</taxon>
        <taxon>Auriculariaceae</taxon>
        <taxon>Auricularia</taxon>
    </lineage>
</organism>
<gene>
    <name evidence="1" type="ORF">AURDEDRAFT_176597</name>
</gene>
<dbReference type="KEGG" id="adl:AURDEDRAFT_176597"/>
<dbReference type="EMBL" id="JH687958">
    <property type="protein sequence ID" value="EJD34359.1"/>
    <property type="molecule type" value="Genomic_DNA"/>
</dbReference>
<evidence type="ECO:0000313" key="2">
    <source>
        <dbReference type="Proteomes" id="UP000006514"/>
    </source>
</evidence>
<reference evidence="2" key="1">
    <citation type="journal article" date="2012" name="Science">
        <title>The Paleozoic origin of enzymatic lignin decomposition reconstructed from 31 fungal genomes.</title>
        <authorList>
            <person name="Floudas D."/>
            <person name="Binder M."/>
            <person name="Riley R."/>
            <person name="Barry K."/>
            <person name="Blanchette R.A."/>
            <person name="Henrissat B."/>
            <person name="Martinez A.T."/>
            <person name="Otillar R."/>
            <person name="Spatafora J.W."/>
            <person name="Yadav J.S."/>
            <person name="Aerts A."/>
            <person name="Benoit I."/>
            <person name="Boyd A."/>
            <person name="Carlson A."/>
            <person name="Copeland A."/>
            <person name="Coutinho P.M."/>
            <person name="de Vries R.P."/>
            <person name="Ferreira P."/>
            <person name="Findley K."/>
            <person name="Foster B."/>
            <person name="Gaskell J."/>
            <person name="Glotzer D."/>
            <person name="Gorecki P."/>
            <person name="Heitman J."/>
            <person name="Hesse C."/>
            <person name="Hori C."/>
            <person name="Igarashi K."/>
            <person name="Jurgens J.A."/>
            <person name="Kallen N."/>
            <person name="Kersten P."/>
            <person name="Kohler A."/>
            <person name="Kuees U."/>
            <person name="Kumar T.K.A."/>
            <person name="Kuo A."/>
            <person name="LaButti K."/>
            <person name="Larrondo L.F."/>
            <person name="Lindquist E."/>
            <person name="Ling A."/>
            <person name="Lombard V."/>
            <person name="Lucas S."/>
            <person name="Lundell T."/>
            <person name="Martin R."/>
            <person name="McLaughlin D.J."/>
            <person name="Morgenstern I."/>
            <person name="Morin E."/>
            <person name="Murat C."/>
            <person name="Nagy L.G."/>
            <person name="Nolan M."/>
            <person name="Ohm R.A."/>
            <person name="Patyshakuliyeva A."/>
            <person name="Rokas A."/>
            <person name="Ruiz-Duenas F.J."/>
            <person name="Sabat G."/>
            <person name="Salamov A."/>
            <person name="Samejima M."/>
            <person name="Schmutz J."/>
            <person name="Slot J.C."/>
            <person name="St John F."/>
            <person name="Stenlid J."/>
            <person name="Sun H."/>
            <person name="Sun S."/>
            <person name="Syed K."/>
            <person name="Tsang A."/>
            <person name="Wiebenga A."/>
            <person name="Young D."/>
            <person name="Pisabarro A."/>
            <person name="Eastwood D.C."/>
            <person name="Martin F."/>
            <person name="Cullen D."/>
            <person name="Grigoriev I.V."/>
            <person name="Hibbett D.S."/>
        </authorList>
    </citation>
    <scope>NUCLEOTIDE SEQUENCE [LARGE SCALE GENOMIC DNA]</scope>
    <source>
        <strain evidence="2">TFB10046</strain>
    </source>
</reference>
<protein>
    <submittedName>
        <fullName evidence="1">Uncharacterized protein</fullName>
    </submittedName>
</protein>
<dbReference type="InParanoid" id="J0CVC3"/>